<evidence type="ECO:0000259" key="13">
    <source>
        <dbReference type="PROSITE" id="PS50853"/>
    </source>
</evidence>
<keyword evidence="15" id="KW-1185">Reference proteome</keyword>
<dbReference type="GO" id="GO:0016020">
    <property type="term" value="C:membrane"/>
    <property type="evidence" value="ECO:0007669"/>
    <property type="project" value="UniProtKB-SubCell"/>
</dbReference>
<dbReference type="InterPro" id="IPR013783">
    <property type="entry name" value="Ig-like_fold"/>
</dbReference>
<gene>
    <name evidence="14" type="ORF">NEZAVI_LOCUS1598</name>
</gene>
<dbReference type="FunFam" id="2.60.40.10:FF:000333">
    <property type="entry name" value="Down syndrome cell adhesion molecule"/>
    <property type="match status" value="2"/>
</dbReference>
<keyword evidence="7 11" id="KW-0472">Membrane</keyword>
<reference evidence="14" key="1">
    <citation type="submission" date="2022-01" db="EMBL/GenBank/DDBJ databases">
        <authorList>
            <person name="King R."/>
        </authorList>
    </citation>
    <scope>NUCLEOTIDE SEQUENCE</scope>
</reference>
<feature type="domain" description="Ig-like" evidence="12">
    <location>
        <begin position="895"/>
        <end position="990"/>
    </location>
</feature>
<evidence type="ECO:0008006" key="16">
    <source>
        <dbReference type="Google" id="ProtNLM"/>
    </source>
</evidence>
<evidence type="ECO:0000256" key="6">
    <source>
        <dbReference type="ARBA" id="ARBA00022989"/>
    </source>
</evidence>
<feature type="domain" description="Ig-like" evidence="12">
    <location>
        <begin position="206"/>
        <end position="297"/>
    </location>
</feature>
<dbReference type="Pfam" id="PF07679">
    <property type="entry name" value="I-set"/>
    <property type="match status" value="2"/>
</dbReference>
<dbReference type="Gene3D" id="2.60.40.10">
    <property type="entry name" value="Immunoglobulins"/>
    <property type="match status" value="11"/>
</dbReference>
<evidence type="ECO:0000259" key="12">
    <source>
        <dbReference type="PROSITE" id="PS50835"/>
    </source>
</evidence>
<dbReference type="Proteomes" id="UP001152798">
    <property type="component" value="Chromosome 1"/>
</dbReference>
<dbReference type="SMART" id="SM00409">
    <property type="entry name" value="IG"/>
    <property type="match status" value="6"/>
</dbReference>
<evidence type="ECO:0000256" key="7">
    <source>
        <dbReference type="ARBA" id="ARBA00023136"/>
    </source>
</evidence>
<organism evidence="14 15">
    <name type="scientific">Nezara viridula</name>
    <name type="common">Southern green stink bug</name>
    <name type="synonym">Cimex viridulus</name>
    <dbReference type="NCBI Taxonomy" id="85310"/>
    <lineage>
        <taxon>Eukaryota</taxon>
        <taxon>Metazoa</taxon>
        <taxon>Ecdysozoa</taxon>
        <taxon>Arthropoda</taxon>
        <taxon>Hexapoda</taxon>
        <taxon>Insecta</taxon>
        <taxon>Pterygota</taxon>
        <taxon>Neoptera</taxon>
        <taxon>Paraneoptera</taxon>
        <taxon>Hemiptera</taxon>
        <taxon>Heteroptera</taxon>
        <taxon>Panheteroptera</taxon>
        <taxon>Pentatomomorpha</taxon>
        <taxon>Pentatomoidea</taxon>
        <taxon>Pentatomidae</taxon>
        <taxon>Pentatominae</taxon>
        <taxon>Nezara</taxon>
    </lineage>
</organism>
<evidence type="ECO:0000256" key="11">
    <source>
        <dbReference type="SAM" id="Phobius"/>
    </source>
</evidence>
<dbReference type="Pfam" id="PF13927">
    <property type="entry name" value="Ig_3"/>
    <property type="match status" value="4"/>
</dbReference>
<feature type="domain" description="Fibronectin type-III" evidence="13">
    <location>
        <begin position="803"/>
        <end position="898"/>
    </location>
</feature>
<comment type="subcellular location">
    <subcellularLocation>
        <location evidence="1">Membrane</location>
        <topology evidence="1">Single-pass membrane protein</topology>
    </subcellularLocation>
</comment>
<accession>A0A9P0E5S6</accession>
<dbReference type="PROSITE" id="PS50835">
    <property type="entry name" value="IG_LIKE"/>
    <property type="match status" value="6"/>
</dbReference>
<dbReference type="InterPro" id="IPR003961">
    <property type="entry name" value="FN3_dom"/>
</dbReference>
<keyword evidence="5" id="KW-0130">Cell adhesion</keyword>
<keyword evidence="6 11" id="KW-1133">Transmembrane helix</keyword>
<dbReference type="CDD" id="cd00096">
    <property type="entry name" value="Ig"/>
    <property type="match status" value="1"/>
</dbReference>
<dbReference type="OrthoDB" id="152385at2759"/>
<dbReference type="PANTHER" id="PTHR13817">
    <property type="entry name" value="TITIN"/>
    <property type="match status" value="1"/>
</dbReference>
<keyword evidence="8" id="KW-1015">Disulfide bond</keyword>
<feature type="domain" description="Ig-like" evidence="12">
    <location>
        <begin position="302"/>
        <end position="397"/>
    </location>
</feature>
<feature type="domain" description="Ig-like" evidence="12">
    <location>
        <begin position="23"/>
        <end position="107"/>
    </location>
</feature>
<keyword evidence="10" id="KW-0175">Coiled coil</keyword>
<keyword evidence="4" id="KW-0677">Repeat</keyword>
<feature type="transmembrane region" description="Helical" evidence="11">
    <location>
        <begin position="1157"/>
        <end position="1178"/>
    </location>
</feature>
<evidence type="ECO:0000256" key="10">
    <source>
        <dbReference type="SAM" id="Coils"/>
    </source>
</evidence>
<dbReference type="FunFam" id="2.60.40.10:FF:000093">
    <property type="entry name" value="Down syndrome cell adhesion molecule, isoform B"/>
    <property type="match status" value="1"/>
</dbReference>
<dbReference type="Pfam" id="PF25059">
    <property type="entry name" value="FN3_DSCAM-DSCAML_C"/>
    <property type="match status" value="1"/>
</dbReference>
<evidence type="ECO:0000256" key="4">
    <source>
        <dbReference type="ARBA" id="ARBA00022737"/>
    </source>
</evidence>
<evidence type="ECO:0000256" key="2">
    <source>
        <dbReference type="ARBA" id="ARBA00022692"/>
    </source>
</evidence>
<keyword evidence="3" id="KW-0732">Signal</keyword>
<dbReference type="FunFam" id="2.60.40.10:FF:000107">
    <property type="entry name" value="Myosin, light chain kinase a"/>
    <property type="match status" value="1"/>
</dbReference>
<dbReference type="CDD" id="cd00063">
    <property type="entry name" value="FN3"/>
    <property type="match status" value="6"/>
</dbReference>
<feature type="domain" description="Fibronectin type-III" evidence="13">
    <location>
        <begin position="704"/>
        <end position="799"/>
    </location>
</feature>
<dbReference type="GO" id="GO:0007156">
    <property type="term" value="P:homophilic cell adhesion via plasma membrane adhesion molecules"/>
    <property type="evidence" value="ECO:0007669"/>
    <property type="project" value="TreeGrafter"/>
</dbReference>
<keyword evidence="9" id="KW-0393">Immunoglobulin domain</keyword>
<feature type="domain" description="Fibronectin type-III" evidence="13">
    <location>
        <begin position="992"/>
        <end position="1085"/>
    </location>
</feature>
<proteinExistence type="predicted"/>
<dbReference type="GO" id="GO:0007416">
    <property type="term" value="P:synapse assembly"/>
    <property type="evidence" value="ECO:0007669"/>
    <property type="project" value="TreeGrafter"/>
</dbReference>
<feature type="coiled-coil region" evidence="10">
    <location>
        <begin position="1180"/>
        <end position="1207"/>
    </location>
</feature>
<dbReference type="InterPro" id="IPR013098">
    <property type="entry name" value="Ig_I-set"/>
</dbReference>
<dbReference type="InterPro" id="IPR003599">
    <property type="entry name" value="Ig_sub"/>
</dbReference>
<evidence type="ECO:0000256" key="8">
    <source>
        <dbReference type="ARBA" id="ARBA00023157"/>
    </source>
</evidence>
<dbReference type="InterPro" id="IPR036116">
    <property type="entry name" value="FN3_sf"/>
</dbReference>
<dbReference type="Pfam" id="PF00041">
    <property type="entry name" value="fn3"/>
    <property type="match status" value="5"/>
</dbReference>
<dbReference type="SMART" id="SM00060">
    <property type="entry name" value="FN3"/>
    <property type="match status" value="5"/>
</dbReference>
<dbReference type="SMART" id="SM00408">
    <property type="entry name" value="IGc2"/>
    <property type="match status" value="6"/>
</dbReference>
<name>A0A9P0E5S6_NEZVI</name>
<evidence type="ECO:0000313" key="15">
    <source>
        <dbReference type="Proteomes" id="UP001152798"/>
    </source>
</evidence>
<dbReference type="FunFam" id="2.60.40.10:FF:000028">
    <property type="entry name" value="Neuronal cell adhesion molecule"/>
    <property type="match status" value="1"/>
</dbReference>
<evidence type="ECO:0000256" key="5">
    <source>
        <dbReference type="ARBA" id="ARBA00022889"/>
    </source>
</evidence>
<dbReference type="InterPro" id="IPR007110">
    <property type="entry name" value="Ig-like_dom"/>
</dbReference>
<dbReference type="FunFam" id="2.60.40.10:FF:000104">
    <property type="entry name" value="Down syndrome cell adhesion molecule b"/>
    <property type="match status" value="1"/>
</dbReference>
<evidence type="ECO:0000256" key="3">
    <source>
        <dbReference type="ARBA" id="ARBA00022729"/>
    </source>
</evidence>
<evidence type="ECO:0000256" key="9">
    <source>
        <dbReference type="ARBA" id="ARBA00023319"/>
    </source>
</evidence>
<dbReference type="SUPFAM" id="SSF49265">
    <property type="entry name" value="Fibronectin type III"/>
    <property type="match status" value="3"/>
</dbReference>
<dbReference type="InterPro" id="IPR056754">
    <property type="entry name" value="DSCAM/DSCAML_C"/>
</dbReference>
<dbReference type="PANTHER" id="PTHR13817:SF166">
    <property type="entry name" value="NEURONAL IGCAM-RELATED"/>
    <property type="match status" value="1"/>
</dbReference>
<dbReference type="GO" id="GO:0030154">
    <property type="term" value="P:cell differentiation"/>
    <property type="evidence" value="ECO:0007669"/>
    <property type="project" value="UniProtKB-ARBA"/>
</dbReference>
<evidence type="ECO:0000256" key="1">
    <source>
        <dbReference type="ARBA" id="ARBA00004167"/>
    </source>
</evidence>
<feature type="domain" description="Ig-like" evidence="12">
    <location>
        <begin position="400"/>
        <end position="498"/>
    </location>
</feature>
<dbReference type="InterPro" id="IPR036179">
    <property type="entry name" value="Ig-like_dom_sf"/>
</dbReference>
<dbReference type="SUPFAM" id="SSF48726">
    <property type="entry name" value="Immunoglobulin"/>
    <property type="match status" value="6"/>
</dbReference>
<dbReference type="InterPro" id="IPR050964">
    <property type="entry name" value="Striated_Muscle_Regulatory"/>
</dbReference>
<evidence type="ECO:0000313" key="14">
    <source>
        <dbReference type="EMBL" id="CAH1390383.1"/>
    </source>
</evidence>
<feature type="domain" description="Fibronectin type-III" evidence="13">
    <location>
        <begin position="500"/>
        <end position="594"/>
    </location>
</feature>
<sequence length="1339" mass="147525">MKFGQSTSKLGKVKLATGGPSLPYIRLIPKVTAVAGEEFRIKCPVAGYPIEEIRWERELPEDLRQKVNPTTGLLVIDPVQKGPDAGLYTCWAKNKQGQTAKRSGEISVIVPPKISLSAEQTLHLGERTSFTCSVNKGDPPLTVTWLKDGRPLDPKHRLAVQQVDQYNSMLIIHSLSPEHNGNYSCVARNPAAEVVYTQRLVVNVPPAIEAFSFPEGGVAEGSRTRIVCGVSRGDPPLAITWLKDNSPLPPHLAINLTKLDMYSSLLSIPSLDSSHTGEYTCVASNPAAEARYSSKLQVKVPPRWIVEPMDVSVERNRNVVLDCQAQGVPQPTIIWKKATGLKSGDYEEIRDRMYTKILNNGSLLLQNVKEDREGYYLCQAQNGIGNGIGKVLQLKVNSSPYFSGPPRSVTVKKGDTAVLTCRVHGDTPINIKWTRQGKVPLTPANNYRVNVKQEAVPGGIILGELHIAGAESADSGSYFCQAINLYGRDQQLVQLTVQEPPEKPTELKAVMVNSRSVNLQWAHQTGDPTDVTKYIVQYKEASGSWRQNELSGQVRGALIENLKPATKYLMRVIAEGPAGRSSPSTELWVRTEPQRPAGPPLGLAVRPVSSTQLHVTWSPPLPDLRHGDIQGYYVGYKEISAVNSNYNMTAVSGDGEDGTGELLLGGLEKYTRYTIVVQAFNQVGHGPLSEPVSAQTLEDAPSAPPENIRCTALGSQSLQINWQSPPIQHCNGIIQGYKILYDTQDPEMDIGLETRKTSALTIILTGLQRYTNYSLQVLAFTRIGDGPYTKSSYCHTDEDAPGPPDDIKVVVSSQQSLLVSWLPPAHPNGILIGYTLYTRIVDGQAELNHGKRSIPNSQTSFETKHLQQHVEYQFWVTSSTKVGEGQSSRVVSQMPSSRVPAKISSFGQIVRKPWHETVTLACMAVGNPTPKREWLKNDVILHSVPNHNVQVLESGELVLSSLSRGDSDNYTCLVENALGSDRIHYSLIVQVAPGTPILYVSSATSSSILLHWKPGENGGAPILGYTLYYKKAHGDIEEIQLSRRTISHELKGLTCGSTYQIYLNCFNKLGTSQPSRPLSVRTQGQYPGVPPPSHFLAPNSTSVVLRLHVWPDNGCPITSFVVRYKTVNEQEWLLEVPPPELVRRGHFVRAFYTDPRIILPLIVAIVSLIATATTIVFCQRTRQARNMKEALDNQQNAEAQRERYYATIHKVGLQSSTDKIPETSEDISPYATFQLSEPSNTLLHSFMYHEQAIAEGCTSAPPMRPQLQIHLIFTKLIPVLLQIFLQCLKQNHFHVVEVEQGIMHLPSPSPSPIAPEIQIPGWNTVIAGSNKVSAFSKEV</sequence>
<protein>
    <recommendedName>
        <fullName evidence="16">Down syndrome cell adhesion molecule-like protein Dscam2</fullName>
    </recommendedName>
</protein>
<feature type="domain" description="Fibronectin type-III" evidence="13">
    <location>
        <begin position="599"/>
        <end position="699"/>
    </location>
</feature>
<dbReference type="PROSITE" id="PS50853">
    <property type="entry name" value="FN3"/>
    <property type="match status" value="5"/>
</dbReference>
<dbReference type="EMBL" id="OV725077">
    <property type="protein sequence ID" value="CAH1390383.1"/>
    <property type="molecule type" value="Genomic_DNA"/>
</dbReference>
<feature type="domain" description="Ig-like" evidence="12">
    <location>
        <begin position="112"/>
        <end position="202"/>
    </location>
</feature>
<dbReference type="GO" id="GO:0009653">
    <property type="term" value="P:anatomical structure morphogenesis"/>
    <property type="evidence" value="ECO:0007669"/>
    <property type="project" value="UniProtKB-ARBA"/>
</dbReference>
<dbReference type="GO" id="GO:0045202">
    <property type="term" value="C:synapse"/>
    <property type="evidence" value="ECO:0007669"/>
    <property type="project" value="TreeGrafter"/>
</dbReference>
<dbReference type="InterPro" id="IPR003598">
    <property type="entry name" value="Ig_sub2"/>
</dbReference>
<keyword evidence="2 11" id="KW-0812">Transmembrane</keyword>